<evidence type="ECO:0000256" key="1">
    <source>
        <dbReference type="ARBA" id="ARBA00004173"/>
    </source>
</evidence>
<dbReference type="EMBL" id="LN736365">
    <property type="protein sequence ID" value="CEP62989.1"/>
    <property type="molecule type" value="Genomic_DNA"/>
</dbReference>
<dbReference type="GO" id="GO:0004591">
    <property type="term" value="F:oxoglutarate dehydrogenase (succinyl-transferring) activity"/>
    <property type="evidence" value="ECO:0007669"/>
    <property type="project" value="EnsemblFungi"/>
</dbReference>
<dbReference type="GO" id="GO:0045252">
    <property type="term" value="C:oxoglutarate dehydrogenase complex"/>
    <property type="evidence" value="ECO:0007669"/>
    <property type="project" value="EnsemblFungi"/>
</dbReference>
<keyword evidence="5" id="KW-1185">Reference proteome</keyword>
<keyword evidence="2" id="KW-0496">Mitochondrion</keyword>
<comment type="similarity">
    <text evidence="3">Belongs to the alpha-ketoglutarate dehydrogenase component 4 family.</text>
</comment>
<dbReference type="AlphaFoldDB" id="A0A0C7N8Z1"/>
<dbReference type="Pfam" id="PF10937">
    <property type="entry name" value="Kgd4-YMR31"/>
    <property type="match status" value="1"/>
</dbReference>
<dbReference type="GeneID" id="34686477"/>
<dbReference type="Proteomes" id="UP000054304">
    <property type="component" value="Unassembled WGS sequence"/>
</dbReference>
<evidence type="ECO:0000256" key="2">
    <source>
        <dbReference type="ARBA" id="ARBA00023128"/>
    </source>
</evidence>
<dbReference type="OrthoDB" id="2116030at2759"/>
<evidence type="ECO:0000313" key="4">
    <source>
        <dbReference type="EMBL" id="CEP62989.1"/>
    </source>
</evidence>
<evidence type="ECO:0000313" key="5">
    <source>
        <dbReference type="Proteomes" id="UP000054304"/>
    </source>
</evidence>
<dbReference type="GO" id="GO:0005761">
    <property type="term" value="C:mitochondrial ribosome"/>
    <property type="evidence" value="ECO:0007669"/>
    <property type="project" value="EnsemblFungi"/>
</dbReference>
<proteinExistence type="inferred from homology"/>
<evidence type="ECO:0000256" key="3">
    <source>
        <dbReference type="ARBA" id="ARBA00043970"/>
    </source>
</evidence>
<comment type="subcellular location">
    <subcellularLocation>
        <location evidence="1">Mitochondrion</location>
    </subcellularLocation>
</comment>
<gene>
    <name evidence="4" type="ORF">LALA0_S06e08482g</name>
</gene>
<dbReference type="GO" id="GO:0003735">
    <property type="term" value="F:structural constituent of ribosome"/>
    <property type="evidence" value="ECO:0007669"/>
    <property type="project" value="EnsemblFungi"/>
</dbReference>
<accession>A0A0C7N8Z1</accession>
<sequence>MRQTAVRLSKTYTPMIKFVGGRHPLLQHSGSATPHPCTMDGILPGSKECEPAGDFHSKLKPFEVVPYKTNKSAQKGAGAKTGSNYTFTSRPLKENEVDSIFDLPTRFQLRPFAEAEIDSINAGGAL</sequence>
<reference evidence="4 5" key="1">
    <citation type="submission" date="2014-12" db="EMBL/GenBank/DDBJ databases">
        <authorList>
            <person name="Neuveglise Cecile"/>
        </authorList>
    </citation>
    <scope>NUCLEOTIDE SEQUENCE [LARGE SCALE GENOMIC DNA]</scope>
    <source>
        <strain evidence="4 5">CBS 12615</strain>
    </source>
</reference>
<dbReference type="RefSeq" id="XP_022629211.1">
    <property type="nucleotide sequence ID" value="XM_022772071.1"/>
</dbReference>
<dbReference type="InterPro" id="IPR020373">
    <property type="entry name" value="Kgd4/YMR-31"/>
</dbReference>
<name>A0A0C7N8Z1_9SACH</name>
<protein>
    <submittedName>
        <fullName evidence="4">LALA0S06e08482g1_1</fullName>
    </submittedName>
</protein>
<dbReference type="HOGENOM" id="CLU_1981974_0_0_1"/>
<organism evidence="4 5">
    <name type="scientific">Lachancea lanzarotensis</name>
    <dbReference type="NCBI Taxonomy" id="1245769"/>
    <lineage>
        <taxon>Eukaryota</taxon>
        <taxon>Fungi</taxon>
        <taxon>Dikarya</taxon>
        <taxon>Ascomycota</taxon>
        <taxon>Saccharomycotina</taxon>
        <taxon>Saccharomycetes</taxon>
        <taxon>Saccharomycetales</taxon>
        <taxon>Saccharomycetaceae</taxon>
        <taxon>Lachancea</taxon>
    </lineage>
</organism>
<dbReference type="GO" id="GO:0006099">
    <property type="term" value="P:tricarboxylic acid cycle"/>
    <property type="evidence" value="ECO:0007669"/>
    <property type="project" value="EnsemblFungi"/>
</dbReference>
<dbReference type="GO" id="GO:0006103">
    <property type="term" value="P:2-oxoglutarate metabolic process"/>
    <property type="evidence" value="ECO:0007669"/>
    <property type="project" value="EnsemblFungi"/>
</dbReference>